<keyword evidence="1" id="KW-1133">Transmembrane helix</keyword>
<keyword evidence="3" id="KW-1185">Reference proteome</keyword>
<dbReference type="OrthoDB" id="297611at2759"/>
<feature type="transmembrane region" description="Helical" evidence="1">
    <location>
        <begin position="30"/>
        <end position="49"/>
    </location>
</feature>
<reference evidence="2" key="1">
    <citation type="submission" date="2021-01" db="EMBL/GenBank/DDBJ databases">
        <authorList>
            <consortium name="Genoscope - CEA"/>
            <person name="William W."/>
        </authorList>
    </citation>
    <scope>NUCLEOTIDE SEQUENCE</scope>
</reference>
<name>A0A8S1R7N9_9CILI</name>
<gene>
    <name evidence="2" type="ORF">PSON_ATCC_30995.1.T1500025</name>
</gene>
<accession>A0A8S1R7N9</accession>
<dbReference type="Proteomes" id="UP000692954">
    <property type="component" value="Unassembled WGS sequence"/>
</dbReference>
<evidence type="ECO:0008006" key="4">
    <source>
        <dbReference type="Google" id="ProtNLM"/>
    </source>
</evidence>
<proteinExistence type="predicted"/>
<comment type="caution">
    <text evidence="2">The sequence shown here is derived from an EMBL/GenBank/DDBJ whole genome shotgun (WGS) entry which is preliminary data.</text>
</comment>
<feature type="transmembrane region" description="Helical" evidence="1">
    <location>
        <begin position="115"/>
        <end position="141"/>
    </location>
</feature>
<dbReference type="EMBL" id="CAJJDN010000150">
    <property type="protein sequence ID" value="CAD8124246.1"/>
    <property type="molecule type" value="Genomic_DNA"/>
</dbReference>
<keyword evidence="1" id="KW-0812">Transmembrane</keyword>
<evidence type="ECO:0000256" key="1">
    <source>
        <dbReference type="SAM" id="Phobius"/>
    </source>
</evidence>
<sequence>MNLQYERFSTQNYKDNFDEFVYKITRNQQILVFMLMILFALIRVISTLTQGKSYYVLYGGGFLIYTIILFVISYKGKLWIKKYGNLLTLCVLSFMQFLAYQTNNVEEFYQNSQLNIIYSMIIFSMLDIKGAYFQIIVFIGLKIWFQTQQNSNFNTFTVIFEILEGISVGIYVFYQQQGYKIRFSQECFQKQLFRFLPDLIQNQFIMFNLDRQSSSFNLRFYNDITSIEWDQSNAPTTNLRSFLRNCFFQDQSLEQFILSRNNLYDNNNHYFTQNLILQYSDQKQTTLNLNYTECFLGEQYYLITFNDKKYDYLADINSSLISCINRNQQLTISFLKKQLHQISQVMISKNQLQLLAKLKIHCMYFLGQFLQINSFSSIDQNIKDINLTKLLQLLVSLYCNAYKPIQIELLSDEYNDFFIKSNEELIQTFFQIICQLLIRLKANELKNQLIFGQDQNNTKLFYFIVRTECYEEFKRQLQNNPFFQKIQRRLCPNLDILTQNQSLKFCLYKNYQSLEEIRELEDEII</sequence>
<dbReference type="AlphaFoldDB" id="A0A8S1R7N9"/>
<organism evidence="2 3">
    <name type="scientific">Paramecium sonneborni</name>
    <dbReference type="NCBI Taxonomy" id="65129"/>
    <lineage>
        <taxon>Eukaryota</taxon>
        <taxon>Sar</taxon>
        <taxon>Alveolata</taxon>
        <taxon>Ciliophora</taxon>
        <taxon>Intramacronucleata</taxon>
        <taxon>Oligohymenophorea</taxon>
        <taxon>Peniculida</taxon>
        <taxon>Parameciidae</taxon>
        <taxon>Paramecium</taxon>
    </lineage>
</organism>
<feature type="transmembrane region" description="Helical" evidence="1">
    <location>
        <begin position="86"/>
        <end position="103"/>
    </location>
</feature>
<protein>
    <recommendedName>
        <fullName evidence="4">Transmembrane protein</fullName>
    </recommendedName>
</protein>
<evidence type="ECO:0000313" key="3">
    <source>
        <dbReference type="Proteomes" id="UP000692954"/>
    </source>
</evidence>
<keyword evidence="1" id="KW-0472">Membrane</keyword>
<feature type="transmembrane region" description="Helical" evidence="1">
    <location>
        <begin position="153"/>
        <end position="174"/>
    </location>
</feature>
<feature type="transmembrane region" description="Helical" evidence="1">
    <location>
        <begin position="55"/>
        <end position="74"/>
    </location>
</feature>
<evidence type="ECO:0000313" key="2">
    <source>
        <dbReference type="EMBL" id="CAD8124246.1"/>
    </source>
</evidence>